<dbReference type="GO" id="GO:0032549">
    <property type="term" value="F:ribonucleoside binding"/>
    <property type="evidence" value="ECO:0007669"/>
    <property type="project" value="InterPro"/>
</dbReference>
<dbReference type="FunFam" id="2.40.50.150:FF:000002">
    <property type="entry name" value="DNA-directed RNA polymerase subunit beta"/>
    <property type="match status" value="3"/>
</dbReference>
<keyword evidence="8" id="KW-0862">Zinc</keyword>
<dbReference type="Pfam" id="PF04567">
    <property type="entry name" value="RNA_pol_Rpb2_5"/>
    <property type="match status" value="2"/>
</dbReference>
<accession>A0AAP0CWL0</accession>
<keyword evidence="3 13" id="KW-0240">DNA-directed RNA polymerase</keyword>
<evidence type="ECO:0000256" key="8">
    <source>
        <dbReference type="ARBA" id="ARBA00022833"/>
    </source>
</evidence>
<dbReference type="Pfam" id="PF04563">
    <property type="entry name" value="RNA_pol_Rpb2_1"/>
    <property type="match status" value="1"/>
</dbReference>
<dbReference type="PANTHER" id="PTHR20856">
    <property type="entry name" value="DNA-DIRECTED RNA POLYMERASE I SUBUNIT 2"/>
    <property type="match status" value="1"/>
</dbReference>
<dbReference type="Pfam" id="PF04565">
    <property type="entry name" value="RNA_pol_Rpb2_3"/>
    <property type="match status" value="1"/>
</dbReference>
<dbReference type="InterPro" id="IPR037034">
    <property type="entry name" value="RNA_pol_Rpb2_2_sf"/>
</dbReference>
<dbReference type="GO" id="GO:0005665">
    <property type="term" value="C:RNA polymerase II, core complex"/>
    <property type="evidence" value="ECO:0007669"/>
    <property type="project" value="UniProtKB-ARBA"/>
</dbReference>
<dbReference type="FunFam" id="3.90.1100.10:FF:000005">
    <property type="entry name" value="DNA-directed RNA polymerase subunit beta"/>
    <property type="match status" value="1"/>
</dbReference>
<feature type="domain" description="RNA polymerase Rpb2" evidence="20">
    <location>
        <begin position="568"/>
        <end position="629"/>
    </location>
</feature>
<dbReference type="FunFam" id="3.90.1800.10:FF:000002">
    <property type="entry name" value="DNA-directed RNA polymerase subunit beta"/>
    <property type="match status" value="3"/>
</dbReference>
<feature type="domain" description="DNA-directed RNA polymerase subunit 2 hybrid-binding" evidence="15">
    <location>
        <begin position="712"/>
        <end position="1082"/>
    </location>
</feature>
<dbReference type="InterPro" id="IPR014724">
    <property type="entry name" value="RNA_pol_RPB2_OB-fold"/>
</dbReference>
<feature type="domain" description="RNA polymerase Rpb2" evidence="17">
    <location>
        <begin position="205"/>
        <end position="396"/>
    </location>
</feature>
<keyword evidence="11" id="KW-0539">Nucleus</keyword>
<evidence type="ECO:0000256" key="9">
    <source>
        <dbReference type="ARBA" id="ARBA00022842"/>
    </source>
</evidence>
<evidence type="ECO:0000313" key="23">
    <source>
        <dbReference type="Proteomes" id="UP001408789"/>
    </source>
</evidence>
<dbReference type="InterPro" id="IPR007646">
    <property type="entry name" value="RNA_pol_Rpb2_4"/>
</dbReference>
<evidence type="ECO:0000259" key="21">
    <source>
        <dbReference type="Pfam" id="PF04567"/>
    </source>
</evidence>
<name>A0AAP0CWL0_9ASTR</name>
<dbReference type="InterPro" id="IPR007642">
    <property type="entry name" value="RNA_pol_Rpb2_2"/>
</dbReference>
<keyword evidence="23" id="KW-1185">Reference proteome</keyword>
<evidence type="ECO:0000256" key="4">
    <source>
        <dbReference type="ARBA" id="ARBA00022679"/>
    </source>
</evidence>
<dbReference type="Proteomes" id="UP001408789">
    <property type="component" value="Unassembled WGS sequence"/>
</dbReference>
<feature type="domain" description="DNA-directed RNA polymerase subunit 2 hybrid-binding" evidence="15">
    <location>
        <begin position="1679"/>
        <end position="2049"/>
    </location>
</feature>
<evidence type="ECO:0000259" key="16">
    <source>
        <dbReference type="Pfam" id="PF04560"/>
    </source>
</evidence>
<dbReference type="NCBIfam" id="NF007175">
    <property type="entry name" value="PRK09606.1"/>
    <property type="match status" value="1"/>
</dbReference>
<dbReference type="FunFam" id="3.90.1110.10:FF:000005">
    <property type="entry name" value="DNA-directed RNA polymerase subunit beta"/>
    <property type="match status" value="1"/>
</dbReference>
<dbReference type="InterPro" id="IPR007645">
    <property type="entry name" value="RNA_pol_Rpb2_3"/>
</dbReference>
<dbReference type="GO" id="GO:0006351">
    <property type="term" value="P:DNA-templated transcription"/>
    <property type="evidence" value="ECO:0007669"/>
    <property type="project" value="InterPro"/>
</dbReference>
<feature type="domain" description="RNA polymerase beta subunit protrusion" evidence="18">
    <location>
        <begin position="35"/>
        <end position="444"/>
    </location>
</feature>
<dbReference type="InterPro" id="IPR015712">
    <property type="entry name" value="DNA-dir_RNA_pol_su2"/>
</dbReference>
<feature type="compositionally biased region" description="Basic and acidic residues" evidence="14">
    <location>
        <begin position="1180"/>
        <end position="1191"/>
    </location>
</feature>
<evidence type="ECO:0000256" key="3">
    <source>
        <dbReference type="ARBA" id="ARBA00022478"/>
    </source>
</evidence>
<feature type="compositionally biased region" description="Basic and acidic residues" evidence="14">
    <location>
        <begin position="1243"/>
        <end position="1254"/>
    </location>
</feature>
<evidence type="ECO:0000256" key="10">
    <source>
        <dbReference type="ARBA" id="ARBA00023163"/>
    </source>
</evidence>
<evidence type="ECO:0000313" key="22">
    <source>
        <dbReference type="EMBL" id="KAK9064249.1"/>
    </source>
</evidence>
<dbReference type="InterPro" id="IPR007120">
    <property type="entry name" value="DNA-dir_RNAP_su2_dom"/>
</dbReference>
<dbReference type="Gene3D" id="3.90.1800.10">
    <property type="entry name" value="RNA polymerase alpha subunit dimerisation domain"/>
    <property type="match status" value="3"/>
</dbReference>
<feature type="domain" description="RNA polymerase Rpb2" evidence="16">
    <location>
        <begin position="1084"/>
        <end position="1175"/>
    </location>
</feature>
<feature type="domain" description="RNA polymerase Rpb2" evidence="21">
    <location>
        <begin position="1621"/>
        <end position="1672"/>
    </location>
</feature>
<dbReference type="Gene3D" id="2.40.270.10">
    <property type="entry name" value="DNA-directed RNA polymerase, subunit 2, domain 6"/>
    <property type="match status" value="3"/>
</dbReference>
<dbReference type="FunFam" id="3.90.1100.10:FF:000003">
    <property type="entry name" value="DNA-directed RNA polymerase subunit beta"/>
    <property type="match status" value="1"/>
</dbReference>
<dbReference type="Gene3D" id="3.90.1100.10">
    <property type="match status" value="2"/>
</dbReference>
<dbReference type="EC" id="2.7.7.6" evidence="13"/>
<feature type="domain" description="RNA polymerase Rpb2" evidence="16">
    <location>
        <begin position="2051"/>
        <end position="2142"/>
    </location>
</feature>
<feature type="region of interest" description="Disordered" evidence="14">
    <location>
        <begin position="1180"/>
        <end position="1211"/>
    </location>
</feature>
<dbReference type="InterPro" id="IPR007644">
    <property type="entry name" value="RNA_pol_bsu_protrusion"/>
</dbReference>
<comment type="subcellular location">
    <subcellularLocation>
        <location evidence="1">Nucleus</location>
    </subcellularLocation>
</comment>
<comment type="function">
    <text evidence="13">DNA-dependent RNA polymerase catalyzes the transcription of DNA into RNA using the four ribonucleoside triphosphates as substrates.</text>
</comment>
<gene>
    <name evidence="22" type="ORF">SSX86_015629</name>
</gene>
<dbReference type="Pfam" id="PF04566">
    <property type="entry name" value="RNA_pol_Rpb2_4"/>
    <property type="match status" value="2"/>
</dbReference>
<evidence type="ECO:0000256" key="13">
    <source>
        <dbReference type="RuleBase" id="RU363031"/>
    </source>
</evidence>
<evidence type="ECO:0000256" key="11">
    <source>
        <dbReference type="ARBA" id="ARBA00023242"/>
    </source>
</evidence>
<feature type="domain" description="RNA polymerase Rpb2" evidence="21">
    <location>
        <begin position="654"/>
        <end position="705"/>
    </location>
</feature>
<dbReference type="Gene3D" id="3.90.1110.10">
    <property type="entry name" value="RNA polymerase Rpb2, domain 2"/>
    <property type="match status" value="1"/>
</dbReference>
<comment type="similarity">
    <text evidence="2 13">Belongs to the RNA polymerase beta chain family.</text>
</comment>
<protein>
    <recommendedName>
        <fullName evidence="13">DNA-directed RNA polymerase subunit beta</fullName>
        <ecNumber evidence="13">2.7.7.6</ecNumber>
    </recommendedName>
</protein>
<evidence type="ECO:0000256" key="14">
    <source>
        <dbReference type="SAM" id="MobiDB-lite"/>
    </source>
</evidence>
<dbReference type="GO" id="GO:0003899">
    <property type="term" value="F:DNA-directed RNA polymerase activity"/>
    <property type="evidence" value="ECO:0007669"/>
    <property type="project" value="UniProtKB-EC"/>
</dbReference>
<evidence type="ECO:0000259" key="19">
    <source>
        <dbReference type="Pfam" id="PF04565"/>
    </source>
</evidence>
<dbReference type="InterPro" id="IPR007641">
    <property type="entry name" value="RNA_pol_Rpb2_7"/>
</dbReference>
<keyword evidence="5 13" id="KW-0548">Nucleotidyltransferase</keyword>
<comment type="caution">
    <text evidence="22">The sequence shown here is derived from an EMBL/GenBank/DDBJ whole genome shotgun (WGS) entry which is preliminary data.</text>
</comment>
<dbReference type="Pfam" id="PF00562">
    <property type="entry name" value="RNA_pol_Rpb2_6"/>
    <property type="match status" value="3"/>
</dbReference>
<dbReference type="Pfam" id="PF04560">
    <property type="entry name" value="RNA_pol_Rpb2_7"/>
    <property type="match status" value="3"/>
</dbReference>
<keyword evidence="10 13" id="KW-0804">Transcription</keyword>
<evidence type="ECO:0000256" key="5">
    <source>
        <dbReference type="ARBA" id="ARBA00022695"/>
    </source>
</evidence>
<dbReference type="InterPro" id="IPR007647">
    <property type="entry name" value="RNA_pol_Rpb2_5"/>
</dbReference>
<feature type="domain" description="RNA polymerase Rpb2" evidence="16">
    <location>
        <begin position="1436"/>
        <end position="1527"/>
    </location>
</feature>
<sequence length="2156" mass="243915">MDLEEEYDQGYNDEEEDITQEDAWAVISSYFEEKGLVRQQLDSFDEFIQNTMQEIVDESADIEIRPESQHNPGHQPDFAETIYKISFGQIYLSKPMMTESDGETATLFPKAARLRNLTYSAPLYVDVSKRAIKKGHDGEEVTETQDFAKVFIGKVPIMLRSSYCTLFQNSEKDLTELGECPYDQGGYFIINGSEKVLIAQEKMSTNHVYVFKKRQPNKYAYVAEVRSMAESQNRPPSTMFVRMLARTSAKGGSSGQYIRATLPYIRTEIPIIIVFRALGFVADKDILEHICYDFSDTLMMELLRPSLEEAFVIQNQQVALDYIGKRGATVGVTKEKRIKYARDILQKEMLPHVGVGEYCETKKAYYFGYIIHRLLLCALGRRAEDDRDHYGNKRLDLAGPLLGGLFRMLFRKLTRDVRGYVQKCVDNGKDVNLQFAIKAKTITSGLKYSLATGNWGQANAAGTRAGVSQVLNRLTYASTLSHLRRLNSPIGREGKLAKPRQLHNSQWGMMCPAETPEGQACGLVKNLALMVYITVGSAAYPILEFLEEWGTENFEEISPAVIPQATKIFVNGLWVGIHRDPDMLVRTLRRLRRRVDVNTEVGVVRDIRLKELRIYTDYGRCSRPLFIVEKQRLLIKKKDIQKLQQRETPEDGGWHDLVSNGFIEYIDTEEEETTMISMTINDLVSARLNPDESYSDTYTHCEIHPSLILGVCASIIPFPDHNQSPRNTYQSAMGKQAMGIYVTNFQFRMDTLAYVLYYPQKPLVTTRAMEHLHFRQLPAGINAIVAISCYSGYNQEDSVIMNQSSIDRGFFRSLFFRSYRDEEKKMGTLVKEDFGRPDRANTMGMRHGSYDKLDDDGLAPPGTRVGGEDVIIGKTTPIAQEEAQGQASRYTRRDHSTSLRHSENGMVDQVLLTTNADGLRFVKVRVRSVRIPQIGDKFSSRHGQKGTVGMTYTQEDMPWTVEGITPDIIVNPHAIPSRMTIGQLIECIMGKVAAHMGKEGDATPFTDVTVDNISRALHKCGYQMRGFETMYNGHTGRRLPAMIFLGPTYYQRLKHMVDDKIHSRGRGPVQILTRQPAEGRSRDGGLRFGEMERDCMIAHGAAHFLKERLFDQSDAYRVHVCERCGLIAIANLKKNSFECRSCKNKTDIVQVHIPYACKLLFQELMSMAIAPRMLTKDVKQAKDKDFGRPDRANTMGMRHGSYDKLDDDGLAPPGTRVGGEDVIIGKTTPIAQEEAQGQASRYTRRDHSTSLRHSENGMVDQVLLTTNADGLRFVKVRVRSVRIPQIGDKFSSRHGQKGTVGMTYTQEDMPWTVEGITPDIIVNPHAIPSRMTIGQLIECIMGKVAAHMGKEGDATPFTDVTVDNISRALHKCGYQMRGFETMYNGHTGRRLPAMIFLGPTYYQRLKHMVDDKIHSRGRGPVQILTRQPAEGRSRDGGLRFGEMERDCMIAHGAAHFLKERLFDQSDAYRVHVCERCGLIAIANLKKNSFECRSCKNKTDIVQVHIPYACKLLFQELMSMAIAPRMLTKDVKQAKDRKLAKPRQLHNSQWGMMCPAETPEGQNDMNTEVGIVRDIRLKEVRIYTDYGRCSRPLFIVEKQRLLIKKKDIQKLQQRETSEDGGWRDLVSNGFIEYIDTEEEETTMISMTINDLVSTRLNPVKSYSVTYTHCEIHPSLILGVCASIIPFPDHNQSPRNTYQSAMGKQAMGMYVTNFQSRMDTLAYVLYYPQKPLVTTRAMEHLHFRQLPAGINAIVAIACYSGYNQEDSVIMNQSSIDRGFFRSLMFRTYRDEEKKMGTLVREDFGCPDRANTMGMRHGSYDKLDRDGLAPPGTRVGGDDVIIGKTTPIAQGDAPGQASRYTRCDHSTSLRHSESGVVDQVMLTTNADGLRFVKVRVRSVRIPQVGDKFSSRHGQKGTVGMTYTQEDMPWTVEGITPDIIVNPHAIPSRMTIGQLIECIMGKVAAHMGKEGDATPFTDVTVDNISRVLHKCGYQMRGFETMYNGHTGRRLPAMIFLGPTYYQRLKHMVDDKIHSRGRGPVQILTRQPVEGRSRDGGLRFGEMERDCMIAHGAASFLKERLFDQSDAYRVHVCERCGLIAIANLKKNSFECRSCKNRTEIVQVHIPYACKLLFQELMSMAIAPRMLTKDVKQAKDSKRKGA</sequence>
<dbReference type="EMBL" id="JBCNJP010000017">
    <property type="protein sequence ID" value="KAK9064249.1"/>
    <property type="molecule type" value="Genomic_DNA"/>
</dbReference>
<dbReference type="PROSITE" id="PS01166">
    <property type="entry name" value="RNA_POL_BETA"/>
    <property type="match status" value="3"/>
</dbReference>
<dbReference type="SUPFAM" id="SSF64484">
    <property type="entry name" value="beta and beta-prime subunits of DNA dependent RNA-polymerase"/>
    <property type="match status" value="3"/>
</dbReference>
<evidence type="ECO:0000259" key="18">
    <source>
        <dbReference type="Pfam" id="PF04563"/>
    </source>
</evidence>
<feature type="domain" description="RNA polymerase Rpb2" evidence="19">
    <location>
        <begin position="469"/>
        <end position="533"/>
    </location>
</feature>
<dbReference type="InterPro" id="IPR037033">
    <property type="entry name" value="DNA-dir_RNAP_su2_hyb_sf"/>
</dbReference>
<keyword evidence="6" id="KW-0479">Metal-binding</keyword>
<evidence type="ECO:0000259" key="20">
    <source>
        <dbReference type="Pfam" id="PF04566"/>
    </source>
</evidence>
<keyword evidence="4 13" id="KW-0808">Transferase</keyword>
<dbReference type="Pfam" id="PF04561">
    <property type="entry name" value="RNA_pol_Rpb2_2"/>
    <property type="match status" value="1"/>
</dbReference>
<keyword evidence="9" id="KW-0460">Magnesium</keyword>
<dbReference type="Gene3D" id="2.40.50.150">
    <property type="match status" value="2"/>
</dbReference>
<feature type="region of interest" description="Disordered" evidence="14">
    <location>
        <begin position="1233"/>
        <end position="1254"/>
    </location>
</feature>
<evidence type="ECO:0000256" key="2">
    <source>
        <dbReference type="ARBA" id="ARBA00006835"/>
    </source>
</evidence>
<evidence type="ECO:0000256" key="1">
    <source>
        <dbReference type="ARBA" id="ARBA00004123"/>
    </source>
</evidence>
<evidence type="ECO:0000259" key="17">
    <source>
        <dbReference type="Pfam" id="PF04561"/>
    </source>
</evidence>
<keyword evidence="7" id="KW-0863">Zinc-finger</keyword>
<dbReference type="GO" id="GO:0003677">
    <property type="term" value="F:DNA binding"/>
    <property type="evidence" value="ECO:0007669"/>
    <property type="project" value="InterPro"/>
</dbReference>
<proteinExistence type="inferred from homology"/>
<evidence type="ECO:0000256" key="6">
    <source>
        <dbReference type="ARBA" id="ARBA00022723"/>
    </source>
</evidence>
<comment type="catalytic activity">
    <reaction evidence="12 13">
        <text>RNA(n) + a ribonucleoside 5'-triphosphate = RNA(n+1) + diphosphate</text>
        <dbReference type="Rhea" id="RHEA:21248"/>
        <dbReference type="Rhea" id="RHEA-COMP:14527"/>
        <dbReference type="Rhea" id="RHEA-COMP:17342"/>
        <dbReference type="ChEBI" id="CHEBI:33019"/>
        <dbReference type="ChEBI" id="CHEBI:61557"/>
        <dbReference type="ChEBI" id="CHEBI:140395"/>
        <dbReference type="EC" id="2.7.7.6"/>
    </reaction>
</comment>
<dbReference type="FunFam" id="3.90.1070.20:FF:000001">
    <property type="entry name" value="DNA-directed RNA polymerase subunit beta"/>
    <property type="match status" value="1"/>
</dbReference>
<evidence type="ECO:0000256" key="12">
    <source>
        <dbReference type="ARBA" id="ARBA00048552"/>
    </source>
</evidence>
<organism evidence="22 23">
    <name type="scientific">Deinandra increscens subsp. villosa</name>
    <dbReference type="NCBI Taxonomy" id="3103831"/>
    <lineage>
        <taxon>Eukaryota</taxon>
        <taxon>Viridiplantae</taxon>
        <taxon>Streptophyta</taxon>
        <taxon>Embryophyta</taxon>
        <taxon>Tracheophyta</taxon>
        <taxon>Spermatophyta</taxon>
        <taxon>Magnoliopsida</taxon>
        <taxon>eudicotyledons</taxon>
        <taxon>Gunneridae</taxon>
        <taxon>Pentapetalae</taxon>
        <taxon>asterids</taxon>
        <taxon>campanulids</taxon>
        <taxon>Asterales</taxon>
        <taxon>Asteraceae</taxon>
        <taxon>Asteroideae</taxon>
        <taxon>Heliantheae alliance</taxon>
        <taxon>Madieae</taxon>
        <taxon>Madiinae</taxon>
        <taxon>Deinandra</taxon>
    </lineage>
</organism>
<feature type="domain" description="DNA-directed RNA polymerase subunit 2 hybrid-binding" evidence="15">
    <location>
        <begin position="1178"/>
        <end position="1434"/>
    </location>
</feature>
<dbReference type="CDD" id="cd00653">
    <property type="entry name" value="RNA_pol_B_RPB2"/>
    <property type="match status" value="3"/>
</dbReference>
<feature type="domain" description="RNA polymerase Rpb2" evidence="20">
    <location>
        <begin position="1562"/>
        <end position="1596"/>
    </location>
</feature>
<dbReference type="GO" id="GO:0008270">
    <property type="term" value="F:zinc ion binding"/>
    <property type="evidence" value="ECO:0007669"/>
    <property type="project" value="UniProtKB-KW"/>
</dbReference>
<dbReference type="GO" id="GO:0031047">
    <property type="term" value="P:regulatory ncRNA-mediated gene silencing"/>
    <property type="evidence" value="ECO:0007669"/>
    <property type="project" value="UniProtKB-ARBA"/>
</dbReference>
<evidence type="ECO:0000259" key="15">
    <source>
        <dbReference type="Pfam" id="PF00562"/>
    </source>
</evidence>
<evidence type="ECO:0000256" key="7">
    <source>
        <dbReference type="ARBA" id="ARBA00022771"/>
    </source>
</evidence>
<reference evidence="22 23" key="1">
    <citation type="submission" date="2024-04" db="EMBL/GenBank/DDBJ databases">
        <title>The reference genome of an endangered Asteraceae, Deinandra increscens subsp. villosa, native to the Central Coast of California.</title>
        <authorList>
            <person name="Guilliams M."/>
            <person name="Hasenstab-Lehman K."/>
            <person name="Meyer R."/>
            <person name="Mcevoy S."/>
        </authorList>
    </citation>
    <scope>NUCLEOTIDE SEQUENCE [LARGE SCALE GENOMIC DNA]</scope>
    <source>
        <tissue evidence="22">Leaf</tissue>
    </source>
</reference>
<dbReference type="InterPro" id="IPR007121">
    <property type="entry name" value="RNA_pol_bsu_CS"/>
</dbReference>